<dbReference type="Proteomes" id="UP000662931">
    <property type="component" value="Chromosome 3"/>
</dbReference>
<dbReference type="RefSeq" id="XP_038778923.1">
    <property type="nucleotide sequence ID" value="XM_038922995.1"/>
</dbReference>
<dbReference type="PANTHER" id="PTHR43708">
    <property type="entry name" value="CONSERVED EXPRESSED OXIDOREDUCTASE (EUROFUNG)"/>
    <property type="match status" value="1"/>
</dbReference>
<dbReference type="SUPFAM" id="SSF55347">
    <property type="entry name" value="Glyceraldehyde-3-phosphate dehydrogenase-like, C-terminal domain"/>
    <property type="match status" value="1"/>
</dbReference>
<keyword evidence="4" id="KW-1185">Reference proteome</keyword>
<feature type="domain" description="Gfo/Idh/MocA-like oxidoreductase C-terminal" evidence="2">
    <location>
        <begin position="136"/>
        <end position="336"/>
    </location>
</feature>
<dbReference type="InterPro" id="IPR051317">
    <property type="entry name" value="Gfo/Idh/MocA_oxidoreduct"/>
</dbReference>
<dbReference type="InterPro" id="IPR036291">
    <property type="entry name" value="NAD(P)-bd_dom_sf"/>
</dbReference>
<dbReference type="Gene3D" id="3.30.360.10">
    <property type="entry name" value="Dihydrodipicolinate Reductase, domain 2"/>
    <property type="match status" value="1"/>
</dbReference>
<dbReference type="EMBL" id="CP064814">
    <property type="protein sequence ID" value="QPG75358.1"/>
    <property type="molecule type" value="Genomic_DNA"/>
</dbReference>
<dbReference type="OrthoDB" id="64915at2759"/>
<dbReference type="InterPro" id="IPR000683">
    <property type="entry name" value="Gfo/Idh/MocA-like_OxRdtase_N"/>
</dbReference>
<proteinExistence type="predicted"/>
<sequence>MPFKVAIVGTGIFATDAHLPALLKSEYFTPYSCFNRTRAKAEKFAKVAGISKIYNSMEEAFEDPEVDIVDALLPVQYNLAAVRLAVKHKKSLCFEKPVAANMKQAKEIVRLTKENPNLIIAIGENWSYLKAVPAMKEAISKIGKIYSFTYQSTGQFHFDGKYLNTSWRLHPEHIGGYLSDGGVHQLALLTGVLGKVKKVNAHTKQVRQLSGDDDILYSLLEMDSGLIGTFTYGSAFGNAEKRGMFEVMGDNGSVSFDFGPGHLEHLTLRVGGSTSHSESYTKEIDIEGEDRTPLSEFTALGKALTTGDKSTIVATPEVVYHHLAVIDAALKSSAKDGESVLVMQ</sequence>
<dbReference type="GO" id="GO:0000166">
    <property type="term" value="F:nucleotide binding"/>
    <property type="evidence" value="ECO:0007669"/>
    <property type="project" value="InterPro"/>
</dbReference>
<protein>
    <recommendedName>
        <fullName evidence="5">Oxidoreductase</fullName>
    </recommendedName>
</protein>
<dbReference type="KEGG" id="bnn:FOA43_002711"/>
<gene>
    <name evidence="3" type="ORF">FOA43_002711</name>
</gene>
<dbReference type="Pfam" id="PF01408">
    <property type="entry name" value="GFO_IDH_MocA"/>
    <property type="match status" value="1"/>
</dbReference>
<evidence type="ECO:0000313" key="4">
    <source>
        <dbReference type="Proteomes" id="UP000662931"/>
    </source>
</evidence>
<dbReference type="GeneID" id="62196112"/>
<accession>A0A875S328</accession>
<name>A0A875S328_EENNA</name>
<reference evidence="3" key="1">
    <citation type="submission" date="2020-10" db="EMBL/GenBank/DDBJ databases">
        <authorList>
            <person name="Roach M.J.R."/>
        </authorList>
    </citation>
    <scope>NUCLEOTIDE SEQUENCE</scope>
    <source>
        <strain evidence="3">CBS 1945</strain>
    </source>
</reference>
<dbReference type="Gene3D" id="3.40.50.720">
    <property type="entry name" value="NAD(P)-binding Rossmann-like Domain"/>
    <property type="match status" value="1"/>
</dbReference>
<evidence type="ECO:0008006" key="5">
    <source>
        <dbReference type="Google" id="ProtNLM"/>
    </source>
</evidence>
<dbReference type="Pfam" id="PF02894">
    <property type="entry name" value="GFO_IDH_MocA_C"/>
    <property type="match status" value="1"/>
</dbReference>
<dbReference type="AlphaFoldDB" id="A0A875S328"/>
<evidence type="ECO:0000313" key="3">
    <source>
        <dbReference type="EMBL" id="QPG75358.1"/>
    </source>
</evidence>
<feature type="domain" description="Gfo/Idh/MocA-like oxidoreductase N-terminal" evidence="1">
    <location>
        <begin position="3"/>
        <end position="118"/>
    </location>
</feature>
<dbReference type="PANTHER" id="PTHR43708:SF8">
    <property type="entry name" value="OXIDOREDUCTASE"/>
    <property type="match status" value="1"/>
</dbReference>
<organism evidence="3 4">
    <name type="scientific">Eeniella nana</name>
    <name type="common">Yeast</name>
    <name type="synonym">Brettanomyces nanus</name>
    <dbReference type="NCBI Taxonomy" id="13502"/>
    <lineage>
        <taxon>Eukaryota</taxon>
        <taxon>Fungi</taxon>
        <taxon>Dikarya</taxon>
        <taxon>Ascomycota</taxon>
        <taxon>Saccharomycotina</taxon>
        <taxon>Pichiomycetes</taxon>
        <taxon>Pichiales</taxon>
        <taxon>Pichiaceae</taxon>
        <taxon>Brettanomyces</taxon>
    </lineage>
</organism>
<evidence type="ECO:0000259" key="1">
    <source>
        <dbReference type="Pfam" id="PF01408"/>
    </source>
</evidence>
<dbReference type="SUPFAM" id="SSF51735">
    <property type="entry name" value="NAD(P)-binding Rossmann-fold domains"/>
    <property type="match status" value="1"/>
</dbReference>
<evidence type="ECO:0000259" key="2">
    <source>
        <dbReference type="Pfam" id="PF02894"/>
    </source>
</evidence>
<dbReference type="InterPro" id="IPR004104">
    <property type="entry name" value="Gfo/Idh/MocA-like_OxRdtase_C"/>
</dbReference>